<dbReference type="KEGG" id="ehx:EMIHUDRAFT_449375"/>
<dbReference type="AlphaFoldDB" id="A0A0D3KBF7"/>
<dbReference type="PaxDb" id="2903-EOD33092"/>
<dbReference type="EnsemblProtists" id="EOD33092">
    <property type="protein sequence ID" value="EOD33092"/>
    <property type="gene ID" value="EMIHUDRAFT_449375"/>
</dbReference>
<comment type="similarity">
    <text evidence="1">Belongs to the asaB hydroxylase/desaturase family.</text>
</comment>
<evidence type="ECO:0000313" key="2">
    <source>
        <dbReference type="EnsemblProtists" id="EOD33092"/>
    </source>
</evidence>
<reference evidence="3" key="1">
    <citation type="journal article" date="2013" name="Nature">
        <title>Pan genome of the phytoplankton Emiliania underpins its global distribution.</title>
        <authorList>
            <person name="Read B.A."/>
            <person name="Kegel J."/>
            <person name="Klute M.J."/>
            <person name="Kuo A."/>
            <person name="Lefebvre S.C."/>
            <person name="Maumus F."/>
            <person name="Mayer C."/>
            <person name="Miller J."/>
            <person name="Monier A."/>
            <person name="Salamov A."/>
            <person name="Young J."/>
            <person name="Aguilar M."/>
            <person name="Claverie J.M."/>
            <person name="Frickenhaus S."/>
            <person name="Gonzalez K."/>
            <person name="Herman E.K."/>
            <person name="Lin Y.C."/>
            <person name="Napier J."/>
            <person name="Ogata H."/>
            <person name="Sarno A.F."/>
            <person name="Shmutz J."/>
            <person name="Schroeder D."/>
            <person name="de Vargas C."/>
            <person name="Verret F."/>
            <person name="von Dassow P."/>
            <person name="Valentin K."/>
            <person name="Van de Peer Y."/>
            <person name="Wheeler G."/>
            <person name="Dacks J.B."/>
            <person name="Delwiche C.F."/>
            <person name="Dyhrman S.T."/>
            <person name="Glockner G."/>
            <person name="John U."/>
            <person name="Richards T."/>
            <person name="Worden A.Z."/>
            <person name="Zhang X."/>
            <person name="Grigoriev I.V."/>
            <person name="Allen A.E."/>
            <person name="Bidle K."/>
            <person name="Borodovsky M."/>
            <person name="Bowler C."/>
            <person name="Brownlee C."/>
            <person name="Cock J.M."/>
            <person name="Elias M."/>
            <person name="Gladyshev V.N."/>
            <person name="Groth M."/>
            <person name="Guda C."/>
            <person name="Hadaegh A."/>
            <person name="Iglesias-Rodriguez M.D."/>
            <person name="Jenkins J."/>
            <person name="Jones B.M."/>
            <person name="Lawson T."/>
            <person name="Leese F."/>
            <person name="Lindquist E."/>
            <person name="Lobanov A."/>
            <person name="Lomsadze A."/>
            <person name="Malik S.B."/>
            <person name="Marsh M.E."/>
            <person name="Mackinder L."/>
            <person name="Mock T."/>
            <person name="Mueller-Roeber B."/>
            <person name="Pagarete A."/>
            <person name="Parker M."/>
            <person name="Probert I."/>
            <person name="Quesneville H."/>
            <person name="Raines C."/>
            <person name="Rensing S.A."/>
            <person name="Riano-Pachon D.M."/>
            <person name="Richier S."/>
            <person name="Rokitta S."/>
            <person name="Shiraiwa Y."/>
            <person name="Soanes D.M."/>
            <person name="van der Giezen M."/>
            <person name="Wahlund T.M."/>
            <person name="Williams B."/>
            <person name="Wilson W."/>
            <person name="Wolfe G."/>
            <person name="Wurch L.L."/>
        </authorList>
    </citation>
    <scope>NUCLEOTIDE SEQUENCE</scope>
</reference>
<dbReference type="RefSeq" id="XP_005785521.1">
    <property type="nucleotide sequence ID" value="XM_005785464.1"/>
</dbReference>
<organism evidence="2 3">
    <name type="scientific">Emiliania huxleyi (strain CCMP1516)</name>
    <dbReference type="NCBI Taxonomy" id="280463"/>
    <lineage>
        <taxon>Eukaryota</taxon>
        <taxon>Haptista</taxon>
        <taxon>Haptophyta</taxon>
        <taxon>Prymnesiophyceae</taxon>
        <taxon>Isochrysidales</taxon>
        <taxon>Noelaerhabdaceae</taxon>
        <taxon>Emiliania</taxon>
    </lineage>
</organism>
<evidence type="ECO:0000313" key="3">
    <source>
        <dbReference type="Proteomes" id="UP000013827"/>
    </source>
</evidence>
<sequence>MSRVPARQGWCQGQLNCQGWCQGQINCLAGEVDVVRRRLRRPRASAPLSKKSALYQEVPTQQHLHEVSVVRFAAARRRCADWLPVRVVLRGANAAIRAHVARVCACDKTRRDEKEKSHGGVRCRSSTPSLLYTASVCCAWAASPLTLRRSGFELRHWPSAVVDFYNDDLIRSQYYPETAELVRAACGAEDVFVFQHMRRDSSALNKESGEEWSYESGGARNAAEAKAHGAVQRVHADYTPENGPRKLRELAEAGVVSEREIAHRRWSIVNVWRSIDAEQPVRAQPLAVLDASTVAAEDTFTYALVMDEAEPPLVGFNNGVGFSERHAWYYYPHMRHEEALLFYTYDGTAPLEGPRRRAGASSAAASRSSARRADAWSPCAIAGCTVPFHEAGTPPL</sequence>
<evidence type="ECO:0000256" key="1">
    <source>
        <dbReference type="ARBA" id="ARBA00023604"/>
    </source>
</evidence>
<dbReference type="Proteomes" id="UP000013827">
    <property type="component" value="Unassembled WGS sequence"/>
</dbReference>
<dbReference type="GO" id="GO:0016491">
    <property type="term" value="F:oxidoreductase activity"/>
    <property type="evidence" value="ECO:0007669"/>
    <property type="project" value="InterPro"/>
</dbReference>
<name>A0A0D3KBF7_EMIH1</name>
<dbReference type="HOGENOM" id="CLU_697264_0_0_1"/>
<proteinExistence type="inferred from homology"/>
<protein>
    <submittedName>
        <fullName evidence="2">Uncharacterized protein</fullName>
    </submittedName>
</protein>
<dbReference type="PANTHER" id="PTHR34598:SF3">
    <property type="entry name" value="OXIDOREDUCTASE AN1597"/>
    <property type="match status" value="1"/>
</dbReference>
<dbReference type="InterPro" id="IPR044053">
    <property type="entry name" value="AsaB-like"/>
</dbReference>
<keyword evidence="3" id="KW-1185">Reference proteome</keyword>
<dbReference type="GeneID" id="17278362"/>
<accession>A0A0D3KBF7</accession>
<reference evidence="2" key="2">
    <citation type="submission" date="2024-10" db="UniProtKB">
        <authorList>
            <consortium name="EnsemblProtists"/>
        </authorList>
    </citation>
    <scope>IDENTIFICATION</scope>
</reference>
<dbReference type="NCBIfam" id="NF041278">
    <property type="entry name" value="CmcJ_NvfI_EfuI"/>
    <property type="match status" value="1"/>
</dbReference>
<dbReference type="PANTHER" id="PTHR34598">
    <property type="entry name" value="BLL6449 PROTEIN"/>
    <property type="match status" value="1"/>
</dbReference>